<keyword evidence="1" id="KW-0472">Membrane</keyword>
<keyword evidence="1" id="KW-1133">Transmembrane helix</keyword>
<accession>A0A506VAX1</accession>
<sequence>MHLKNRLRLSVFNERINRLHQLTINHKLHQIAAVGTLQNCASSGLLSPLAFSGLALLPLMAFTLIPFSFTGDVFMQ</sequence>
<name>A0A506VAX1_9GAMM</name>
<comment type="caution">
    <text evidence="2">The sequence shown here is derived from an EMBL/GenBank/DDBJ whole genome shotgun (WGS) entry which is preliminary data.</text>
</comment>
<keyword evidence="3" id="KW-1185">Reference proteome</keyword>
<dbReference type="EMBL" id="VHQI01000004">
    <property type="protein sequence ID" value="TPW42626.1"/>
    <property type="molecule type" value="Genomic_DNA"/>
</dbReference>
<keyword evidence="1" id="KW-0812">Transmembrane</keyword>
<organism evidence="2 3">
    <name type="scientific">Mixta tenebrionis</name>
    <dbReference type="NCBI Taxonomy" id="2562439"/>
    <lineage>
        <taxon>Bacteria</taxon>
        <taxon>Pseudomonadati</taxon>
        <taxon>Pseudomonadota</taxon>
        <taxon>Gammaproteobacteria</taxon>
        <taxon>Enterobacterales</taxon>
        <taxon>Erwiniaceae</taxon>
        <taxon>Mixta</taxon>
    </lineage>
</organism>
<dbReference type="Proteomes" id="UP000319523">
    <property type="component" value="Unassembled WGS sequence"/>
</dbReference>
<gene>
    <name evidence="2" type="ORF">FKM52_07530</name>
</gene>
<evidence type="ECO:0000313" key="3">
    <source>
        <dbReference type="Proteomes" id="UP000319523"/>
    </source>
</evidence>
<protein>
    <submittedName>
        <fullName evidence="2">Uncharacterized protein</fullName>
    </submittedName>
</protein>
<dbReference type="AlphaFoldDB" id="A0A506VAX1"/>
<dbReference type="RefSeq" id="WP_141175598.1">
    <property type="nucleotide sequence ID" value="NZ_JBHUFX010000011.1"/>
</dbReference>
<evidence type="ECO:0000313" key="2">
    <source>
        <dbReference type="EMBL" id="TPW42626.1"/>
    </source>
</evidence>
<feature type="transmembrane region" description="Helical" evidence="1">
    <location>
        <begin position="49"/>
        <end position="69"/>
    </location>
</feature>
<reference evidence="2 3" key="1">
    <citation type="submission" date="2019-06" db="EMBL/GenBank/DDBJ databases">
        <authorList>
            <person name="Yang Y."/>
        </authorList>
    </citation>
    <scope>NUCLEOTIDE SEQUENCE [LARGE SCALE GENOMIC DNA]</scope>
    <source>
        <strain evidence="2 3">BIT-26</strain>
    </source>
</reference>
<proteinExistence type="predicted"/>
<evidence type="ECO:0000256" key="1">
    <source>
        <dbReference type="SAM" id="Phobius"/>
    </source>
</evidence>